<protein>
    <submittedName>
        <fullName evidence="1">Uncharacterized protein</fullName>
    </submittedName>
</protein>
<accession>A0A1B1K7I0</accession>
<name>A0A1B1K7I0_RHOOP</name>
<proteinExistence type="predicted"/>
<sequence>MRASSAPSISNRRPARTHRILTLPAVRKAAAPRLREGPRAEVTDERTHLTDPEILELTYITSLYDMHATMCRALRLEFDDRPELVAEVEIPAGVSVRDLSADLSGE</sequence>
<dbReference type="Proteomes" id="UP000186108">
    <property type="component" value="Chromosome"/>
</dbReference>
<reference evidence="1 2" key="1">
    <citation type="submission" date="2014-07" db="EMBL/GenBank/DDBJ databases">
        <authorList>
            <person name="Zhang J.E."/>
            <person name="Yang H."/>
            <person name="Guo J."/>
            <person name="Deng Z."/>
            <person name="Luo H."/>
            <person name="Luo M."/>
            <person name="Zhao B."/>
        </authorList>
    </citation>
    <scope>NUCLEOTIDE SEQUENCE [LARGE SCALE GENOMIC DNA]</scope>
    <source>
        <strain evidence="1 2">1CP</strain>
    </source>
</reference>
<organism evidence="1 2">
    <name type="scientific">Rhodococcus opacus</name>
    <name type="common">Nocardia opaca</name>
    <dbReference type="NCBI Taxonomy" id="37919"/>
    <lineage>
        <taxon>Bacteria</taxon>
        <taxon>Bacillati</taxon>
        <taxon>Actinomycetota</taxon>
        <taxon>Actinomycetes</taxon>
        <taxon>Mycobacteriales</taxon>
        <taxon>Nocardiaceae</taxon>
        <taxon>Rhodococcus</taxon>
    </lineage>
</organism>
<dbReference type="RefSeq" id="WP_414478880.1">
    <property type="nucleotide sequence ID" value="NZ_CP009111.1"/>
</dbReference>
<dbReference type="AlphaFoldDB" id="A0A1B1K7I0"/>
<dbReference type="PATRIC" id="fig|37919.13.peg.4019"/>
<evidence type="ECO:0000313" key="2">
    <source>
        <dbReference type="Proteomes" id="UP000186108"/>
    </source>
</evidence>
<dbReference type="EMBL" id="CP009111">
    <property type="protein sequence ID" value="ANS28539.1"/>
    <property type="molecule type" value="Genomic_DNA"/>
</dbReference>
<evidence type="ECO:0000313" key="1">
    <source>
        <dbReference type="EMBL" id="ANS28539.1"/>
    </source>
</evidence>
<gene>
    <name evidence="1" type="ORF">R1CP_19285</name>
</gene>